<dbReference type="EMBL" id="CAXKWB010014240">
    <property type="protein sequence ID" value="CAL4110080.1"/>
    <property type="molecule type" value="Genomic_DNA"/>
</dbReference>
<dbReference type="InterPro" id="IPR037608">
    <property type="entry name" value="STIM1/2"/>
</dbReference>
<dbReference type="GO" id="GO:0005886">
    <property type="term" value="C:plasma membrane"/>
    <property type="evidence" value="ECO:0007669"/>
    <property type="project" value="TreeGrafter"/>
</dbReference>
<evidence type="ECO:0000259" key="2">
    <source>
        <dbReference type="Pfam" id="PF16533"/>
    </source>
</evidence>
<dbReference type="GO" id="GO:0005509">
    <property type="term" value="F:calcium ion binding"/>
    <property type="evidence" value="ECO:0007669"/>
    <property type="project" value="TreeGrafter"/>
</dbReference>
<dbReference type="Gene3D" id="1.10.287.3550">
    <property type="match status" value="1"/>
</dbReference>
<dbReference type="PANTHER" id="PTHR15136:SF5">
    <property type="entry name" value="STROMAL INTERACTION MOLECULE HOMOLOG"/>
    <property type="match status" value="1"/>
</dbReference>
<dbReference type="GO" id="GO:0006874">
    <property type="term" value="P:intracellular calcium ion homeostasis"/>
    <property type="evidence" value="ECO:0007669"/>
    <property type="project" value="TreeGrafter"/>
</dbReference>
<feature type="region of interest" description="Disordered" evidence="1">
    <location>
        <begin position="631"/>
        <end position="751"/>
    </location>
</feature>
<feature type="non-terminal residue" evidence="3">
    <location>
        <position position="751"/>
    </location>
</feature>
<comment type="caution">
    <text evidence="3">The sequence shown here is derived from an EMBL/GenBank/DDBJ whole genome shotgun (WGS) entry which is preliminary data.</text>
</comment>
<dbReference type="InterPro" id="IPR032393">
    <property type="entry name" value="SOAR_STIM1/2"/>
</dbReference>
<feature type="compositionally biased region" description="Low complexity" evidence="1">
    <location>
        <begin position="678"/>
        <end position="704"/>
    </location>
</feature>
<evidence type="ECO:0000256" key="1">
    <source>
        <dbReference type="SAM" id="MobiDB-lite"/>
    </source>
</evidence>
<dbReference type="GO" id="GO:0005246">
    <property type="term" value="F:calcium channel regulator activity"/>
    <property type="evidence" value="ECO:0007669"/>
    <property type="project" value="InterPro"/>
</dbReference>
<accession>A0AAV2R466</accession>
<proteinExistence type="predicted"/>
<reference evidence="3 4" key="1">
    <citation type="submission" date="2024-05" db="EMBL/GenBank/DDBJ databases">
        <authorList>
            <person name="Wallberg A."/>
        </authorList>
    </citation>
    <scope>NUCLEOTIDE SEQUENCE [LARGE SCALE GENOMIC DNA]</scope>
</reference>
<feature type="compositionally biased region" description="Polar residues" evidence="1">
    <location>
        <begin position="666"/>
        <end position="677"/>
    </location>
</feature>
<feature type="compositionally biased region" description="Low complexity" evidence="1">
    <location>
        <begin position="575"/>
        <end position="589"/>
    </location>
</feature>
<protein>
    <recommendedName>
        <fullName evidence="2">STIM1/2 Orai1-activating region domain-containing protein</fullName>
    </recommendedName>
</protein>
<dbReference type="Pfam" id="PF16533">
    <property type="entry name" value="SOAR"/>
    <property type="match status" value="1"/>
</dbReference>
<dbReference type="GO" id="GO:0002115">
    <property type="term" value="P:store-operated calcium entry"/>
    <property type="evidence" value="ECO:0007669"/>
    <property type="project" value="TreeGrafter"/>
</dbReference>
<dbReference type="Proteomes" id="UP001497623">
    <property type="component" value="Unassembled WGS sequence"/>
</dbReference>
<gene>
    <name evidence="3" type="ORF">MNOR_LOCUS19290</name>
</gene>
<feature type="region of interest" description="Disordered" evidence="1">
    <location>
        <begin position="254"/>
        <end position="274"/>
    </location>
</feature>
<feature type="compositionally biased region" description="Low complexity" evidence="1">
    <location>
        <begin position="500"/>
        <end position="517"/>
    </location>
</feature>
<feature type="compositionally biased region" description="Polar residues" evidence="1">
    <location>
        <begin position="591"/>
        <end position="603"/>
    </location>
</feature>
<feature type="compositionally biased region" description="Basic and acidic residues" evidence="1">
    <location>
        <begin position="563"/>
        <end position="574"/>
    </location>
</feature>
<feature type="compositionally biased region" description="Polar residues" evidence="1">
    <location>
        <begin position="645"/>
        <end position="655"/>
    </location>
</feature>
<dbReference type="InterPro" id="IPR013761">
    <property type="entry name" value="SAM/pointed_sf"/>
</dbReference>
<feature type="domain" description="STIM1/2 Orai1-activating region" evidence="2">
    <location>
        <begin position="313"/>
        <end position="412"/>
    </location>
</feature>
<sequence length="751" mass="84692">MGEEIKLFWIEMLSTTHLHIFLDSTTTFLICCLVSAKLERKAKLNNLLSNHLFENLDNMRTISVLSNDKSRGLDIMVEITEFDNGHRHDSGYEIHTVMLHYLSKRQVNEIEIWHLHFKSQIHNFRRDWPVRFPSPNVTLIFAYNINYNPNADSNAILRKLAANNEQFITRVLGIKDPSHRSKITIKAMDAVLFGPPKEAGSHLKDLVLVTLLTLALLGCFKAYQRNREYQTQLSNMMKDMEKLREAEENLQALEKNARNPLRRGSALDGDSPPEYVTNEVVQQLRQELEEEREKCCRLQQEMEGVESEDRHMWDPPLALQHWLQLTYERERLAFEKKHLAAREQFNQAKEMCEKLNKQRRSLMGMLSSVHGKMDNIDQSISLARTTMEEVTQELSERDNRWSNIEMLAGFNITKNAGLHTLELMLRPQVNGGRPHSVYSPSIVHQLLSNQSALMYLTMGGTQTTASATPTIYEANSVADVRLGGGHSTASSRKKSHLLTRDSGSSISSETSTTATNSRMRFSQSQNFSSDMSVYNNSVEEEVLPRSASTSSLRTHHRSSSQINKDDSSTDETDHSPSISDSTSFSIGGSRLTINSEGGQTITGSQVSPPSSPNLLLLSQLSSDQSLYDEMHTTKSVKKRSPMLKSYSQDTGTSTTHKAKQKACENMSASEPSLDNPKSSTVSSSLRSKQITASSFEEGNSSDSSLNSTMPSPNSDQIKKKKWFQNNISSRLSLGKSKKKKEKELDKDKESK</sequence>
<feature type="region of interest" description="Disordered" evidence="1">
    <location>
        <begin position="544"/>
        <end position="615"/>
    </location>
</feature>
<feature type="compositionally biased region" description="Polar residues" evidence="1">
    <location>
        <begin position="705"/>
        <end position="715"/>
    </location>
</feature>
<organism evidence="3 4">
    <name type="scientific">Meganyctiphanes norvegica</name>
    <name type="common">Northern krill</name>
    <name type="synonym">Thysanopoda norvegica</name>
    <dbReference type="NCBI Taxonomy" id="48144"/>
    <lineage>
        <taxon>Eukaryota</taxon>
        <taxon>Metazoa</taxon>
        <taxon>Ecdysozoa</taxon>
        <taxon>Arthropoda</taxon>
        <taxon>Crustacea</taxon>
        <taxon>Multicrustacea</taxon>
        <taxon>Malacostraca</taxon>
        <taxon>Eumalacostraca</taxon>
        <taxon>Eucarida</taxon>
        <taxon>Euphausiacea</taxon>
        <taxon>Euphausiidae</taxon>
        <taxon>Meganyctiphanes</taxon>
    </lineage>
</organism>
<dbReference type="PANTHER" id="PTHR15136">
    <property type="entry name" value="STROMAL INTERACTION MOLECULE HOMOLOG"/>
    <property type="match status" value="1"/>
</dbReference>
<feature type="compositionally biased region" description="Basic and acidic residues" evidence="1">
    <location>
        <begin position="741"/>
        <end position="751"/>
    </location>
</feature>
<feature type="compositionally biased region" description="Low complexity" evidence="1">
    <location>
        <begin position="604"/>
        <end position="615"/>
    </location>
</feature>
<dbReference type="AlphaFoldDB" id="A0AAV2R466"/>
<evidence type="ECO:0000313" key="4">
    <source>
        <dbReference type="Proteomes" id="UP001497623"/>
    </source>
</evidence>
<name>A0AAV2R466_MEGNR</name>
<dbReference type="Gene3D" id="1.10.150.50">
    <property type="entry name" value="Transcription Factor, Ets-1"/>
    <property type="match status" value="1"/>
</dbReference>
<dbReference type="GO" id="GO:0005783">
    <property type="term" value="C:endoplasmic reticulum"/>
    <property type="evidence" value="ECO:0007669"/>
    <property type="project" value="TreeGrafter"/>
</dbReference>
<feature type="region of interest" description="Disordered" evidence="1">
    <location>
        <begin position="483"/>
        <end position="523"/>
    </location>
</feature>
<keyword evidence="4" id="KW-1185">Reference proteome</keyword>
<evidence type="ECO:0000313" key="3">
    <source>
        <dbReference type="EMBL" id="CAL4110080.1"/>
    </source>
</evidence>